<keyword evidence="2" id="KW-1185">Reference proteome</keyword>
<reference evidence="1" key="2">
    <citation type="submission" date="2021-12" db="EMBL/GenBank/DDBJ databases">
        <title>Resequencing data analysis of finger millet.</title>
        <authorList>
            <person name="Hatakeyama M."/>
            <person name="Aluri S."/>
            <person name="Balachadran M.T."/>
            <person name="Sivarajan S.R."/>
            <person name="Poveda L."/>
            <person name="Shimizu-Inatsugi R."/>
            <person name="Schlapbach R."/>
            <person name="Sreeman S.M."/>
            <person name="Shimizu K.K."/>
        </authorList>
    </citation>
    <scope>NUCLEOTIDE SEQUENCE</scope>
</reference>
<evidence type="ECO:0000313" key="2">
    <source>
        <dbReference type="Proteomes" id="UP001054889"/>
    </source>
</evidence>
<reference evidence="1" key="1">
    <citation type="journal article" date="2018" name="DNA Res.">
        <title>Multiple hybrid de novo genome assembly of finger millet, an orphan allotetraploid crop.</title>
        <authorList>
            <person name="Hatakeyama M."/>
            <person name="Aluri S."/>
            <person name="Balachadran M.T."/>
            <person name="Sivarajan S.R."/>
            <person name="Patrignani A."/>
            <person name="Gruter S."/>
            <person name="Poveda L."/>
            <person name="Shimizu-Inatsugi R."/>
            <person name="Baeten J."/>
            <person name="Francoijs K.J."/>
            <person name="Nataraja K.N."/>
            <person name="Reddy Y.A.N."/>
            <person name="Phadnis S."/>
            <person name="Ravikumar R.L."/>
            <person name="Schlapbach R."/>
            <person name="Sreeman S.M."/>
            <person name="Shimizu K.K."/>
        </authorList>
    </citation>
    <scope>NUCLEOTIDE SEQUENCE</scope>
</reference>
<dbReference type="Proteomes" id="UP001054889">
    <property type="component" value="Unassembled WGS sequence"/>
</dbReference>
<gene>
    <name evidence="1" type="primary">ga30421</name>
    <name evidence="1" type="ORF">PR202_ga30421</name>
</gene>
<sequence length="94" mass="10293">MRLRGHLCSNNAGLERPSQALAWILQEDATTSILQASKGKPGDGASAHCSESIGLWTREENEIAIVSHSGFLFHTLSMYSKECHPAIQQEVSKQ</sequence>
<evidence type="ECO:0000313" key="1">
    <source>
        <dbReference type="EMBL" id="GJN12166.1"/>
    </source>
</evidence>
<comment type="caution">
    <text evidence="1">The sequence shown here is derived from an EMBL/GenBank/DDBJ whole genome shotgun (WGS) entry which is preliminary data.</text>
</comment>
<accession>A0AAV5DNY7</accession>
<name>A0AAV5DNY7_ELECO</name>
<organism evidence="1 2">
    <name type="scientific">Eleusine coracana subsp. coracana</name>
    <dbReference type="NCBI Taxonomy" id="191504"/>
    <lineage>
        <taxon>Eukaryota</taxon>
        <taxon>Viridiplantae</taxon>
        <taxon>Streptophyta</taxon>
        <taxon>Embryophyta</taxon>
        <taxon>Tracheophyta</taxon>
        <taxon>Spermatophyta</taxon>
        <taxon>Magnoliopsida</taxon>
        <taxon>Liliopsida</taxon>
        <taxon>Poales</taxon>
        <taxon>Poaceae</taxon>
        <taxon>PACMAD clade</taxon>
        <taxon>Chloridoideae</taxon>
        <taxon>Cynodonteae</taxon>
        <taxon>Eleusininae</taxon>
        <taxon>Eleusine</taxon>
    </lineage>
</organism>
<proteinExistence type="predicted"/>
<dbReference type="EMBL" id="BQKI01000021">
    <property type="protein sequence ID" value="GJN12166.1"/>
    <property type="molecule type" value="Genomic_DNA"/>
</dbReference>
<protein>
    <submittedName>
        <fullName evidence="1">Uncharacterized protein</fullName>
    </submittedName>
</protein>
<dbReference type="AlphaFoldDB" id="A0AAV5DNY7"/>